<evidence type="ECO:0000313" key="2">
    <source>
        <dbReference type="Proteomes" id="UP000536509"/>
    </source>
</evidence>
<comment type="caution">
    <text evidence="1">The sequence shown here is derived from an EMBL/GenBank/DDBJ whole genome shotgun (WGS) entry which is preliminary data.</text>
</comment>
<keyword evidence="2" id="KW-1185">Reference proteome</keyword>
<protein>
    <submittedName>
        <fullName evidence="1">Uncharacterized protein</fullName>
    </submittedName>
</protein>
<proteinExistence type="predicted"/>
<dbReference type="RefSeq" id="WP_171220979.1">
    <property type="nucleotide sequence ID" value="NZ_CP121446.1"/>
</dbReference>
<evidence type="ECO:0000313" key="1">
    <source>
        <dbReference type="EMBL" id="NNT70766.1"/>
    </source>
</evidence>
<accession>A0A7Y3R6K9</accession>
<dbReference type="AlphaFoldDB" id="A0A7Y3R6K9"/>
<gene>
    <name evidence="1" type="ORF">HKT18_00925</name>
</gene>
<reference evidence="1 2" key="1">
    <citation type="submission" date="2020-05" db="EMBL/GenBank/DDBJ databases">
        <title>Draft genome of Flavobacterium sp. IMCC34852.</title>
        <authorList>
            <person name="Song J."/>
            <person name="Cho J.-C."/>
        </authorList>
    </citation>
    <scope>NUCLEOTIDE SEQUENCE [LARGE SCALE GENOMIC DNA]</scope>
    <source>
        <strain evidence="1 2">IMCC34852</strain>
    </source>
</reference>
<organism evidence="1 2">
    <name type="scientific">Flavobacterium rivulicola</name>
    <dbReference type="NCBI Taxonomy" id="2732161"/>
    <lineage>
        <taxon>Bacteria</taxon>
        <taxon>Pseudomonadati</taxon>
        <taxon>Bacteroidota</taxon>
        <taxon>Flavobacteriia</taxon>
        <taxon>Flavobacteriales</taxon>
        <taxon>Flavobacteriaceae</taxon>
        <taxon>Flavobacterium</taxon>
    </lineage>
</organism>
<dbReference type="EMBL" id="JABEVX010000001">
    <property type="protein sequence ID" value="NNT70766.1"/>
    <property type="molecule type" value="Genomic_DNA"/>
</dbReference>
<sequence>MKFIICFLFSITAFTQTKPIELKIDSINSTETEDGRREFKLQYHITNLSDKAISFILNTKSLIPIGAGSLNPAVYYKLYENENSIDVSGIFTGERKIRSFKNETELKKYTDSLMNYMKSRTPEQLSQIRKEGFLENIQKLAPKETKYLTAIFAWDKKRYHKNDVIEYYIEEKEKHFFELHINLMAEELLMNFSEEEKKELLKDKVLTKGWFTSNKMEIDLSE</sequence>
<dbReference type="Proteomes" id="UP000536509">
    <property type="component" value="Unassembled WGS sequence"/>
</dbReference>
<name>A0A7Y3R6K9_9FLAO</name>